<dbReference type="AlphaFoldDB" id="A0A0B6ACR1"/>
<proteinExistence type="predicted"/>
<dbReference type="InterPro" id="IPR013783">
    <property type="entry name" value="Ig-like_fold"/>
</dbReference>
<dbReference type="SUPFAM" id="SSF53474">
    <property type="entry name" value="alpha/beta-Hydrolases"/>
    <property type="match status" value="1"/>
</dbReference>
<evidence type="ECO:0000259" key="1">
    <source>
        <dbReference type="Pfam" id="PF17936"/>
    </source>
</evidence>
<organism evidence="2 3">
    <name type="scientific">Priestia megaterium (strain ATCC 14581 / DSM 32 / CCUG 1817 / JCM 2506 / NBRC 15308 / NCIMB 9376 / NCTC 10342 / NRRL B-14308 / VKM B-512 / Ford 19)</name>
    <name type="common">Bacillus megaterium</name>
    <dbReference type="NCBI Taxonomy" id="1348623"/>
    <lineage>
        <taxon>Bacteria</taxon>
        <taxon>Bacillati</taxon>
        <taxon>Bacillota</taxon>
        <taxon>Bacilli</taxon>
        <taxon>Bacillales</taxon>
        <taxon>Bacillaceae</taxon>
        <taxon>Priestia</taxon>
    </lineage>
</organism>
<feature type="domain" description="Bacterial Ig" evidence="1">
    <location>
        <begin position="336"/>
        <end position="415"/>
    </location>
</feature>
<sequence>MGTMLKNILSLIVLCLAVILMPLSGSAVSQQDNVNYGKTSSDRHLLLSDLVYENLDECKNININYCSRKVIANYKLEINSLKDFKKRDEKIKKLNEFNHLIKPRLDKNVGEWKVIAIQGKNTGGFYGAAFKDPITDDIVIAFRGTQEKLSDISYDALAVFLNYTEISQLKPACKLIEEIVNKNKNSKFYLTGHSLGGFLAQRATVEIQGNPDLVGYPDIIDVGYTANFPEKLNNNFEYAETFNAPGVQLFIQSSELDSAKRESEQKLLKLKEYNFRVIDHVFKEDKIGNFGVQLGQQQFYHYKGSERGWLRAHWLSLFYKERLRSIPLKIWDKEPPGKPKVNPISDQTISITGTTEANSTVTTKVGKKEIGSGIADKYGKFKFKIPKQKLGIKISVRAKDRAGNVSKESVVTVKDTTPPSKPKVNKISDQTMFITGTAEVNANVTAKVGKKEIGSGVADKNEQFKIKIAKQKAGTKISLTAKDQYGNESGRMEITVSKTSSVNITGEKISLKEAEKRGRFTTSFKDTEDNQYKIYVIAIQDIKWIASYDDVWAAVSEGDEIYEGNYQIGIQPKGSTFVYLQETKISNYQYNKTRNMIFTIGSGSKNQPDFLVFSTREASVSEGGPVYYMKGGKLNKAKFMQGNEVSQELNFSVRPKSIGNNNIQLVDYWNGGPIGWEFSTHHFNINNGTFTYVGSKFYLDDNWDEGKQLVEKWKANPSFFVETPESRKDVLGF</sequence>
<dbReference type="InterPro" id="IPR024499">
    <property type="entry name" value="Mbeg1-like"/>
</dbReference>
<dbReference type="Proteomes" id="UP000031829">
    <property type="component" value="Chromosome"/>
</dbReference>
<dbReference type="GeneID" id="93641445"/>
<dbReference type="KEGG" id="bmeg:BG04_3382"/>
<dbReference type="RefSeq" id="WP_051975635.1">
    <property type="nucleotide sequence ID" value="NZ_BCVB01000007.1"/>
</dbReference>
<dbReference type="NCBIfam" id="NF033510">
    <property type="entry name" value="Ca_tandemer"/>
    <property type="match status" value="1"/>
</dbReference>
<name>A0A0B6ACR1_PRIM2</name>
<dbReference type="InterPro" id="IPR029058">
    <property type="entry name" value="AB_hydrolase_fold"/>
</dbReference>
<gene>
    <name evidence="2" type="ORF">BG04_3382</name>
</gene>
<feature type="domain" description="Bacterial Ig" evidence="1">
    <location>
        <begin position="419"/>
        <end position="497"/>
    </location>
</feature>
<dbReference type="InterPro" id="IPR041498">
    <property type="entry name" value="Big_6"/>
</dbReference>
<dbReference type="Pfam" id="PF17936">
    <property type="entry name" value="Big_6"/>
    <property type="match status" value="2"/>
</dbReference>
<accession>A0A0B6ACR1</accession>
<dbReference type="Pfam" id="PF11187">
    <property type="entry name" value="Mbeg1-like"/>
    <property type="match status" value="1"/>
</dbReference>
<protein>
    <submittedName>
        <fullName evidence="2">Lipase family protein</fullName>
    </submittedName>
</protein>
<dbReference type="HOGENOM" id="CLU_377979_0_0_9"/>
<dbReference type="Gene3D" id="2.60.40.10">
    <property type="entry name" value="Immunoglobulins"/>
    <property type="match status" value="2"/>
</dbReference>
<reference evidence="2 3" key="1">
    <citation type="journal article" date="2015" name="Genome Announc.">
        <title>Complete genome sequences for 35 biothreat assay-relevant bacillus species.</title>
        <authorList>
            <person name="Johnson S.L."/>
            <person name="Daligault H.E."/>
            <person name="Davenport K.W."/>
            <person name="Jaissle J."/>
            <person name="Frey K.G."/>
            <person name="Ladner J.T."/>
            <person name="Broomall S.M."/>
            <person name="Bishop-Lilly K.A."/>
            <person name="Bruce D.C."/>
            <person name="Gibbons H.S."/>
            <person name="Coyne S.R."/>
            <person name="Lo C.C."/>
            <person name="Meincke L."/>
            <person name="Munk A.C."/>
            <person name="Koroleva G.I."/>
            <person name="Rosenzweig C.N."/>
            <person name="Palacios G.F."/>
            <person name="Redden C.L."/>
            <person name="Minogue T.D."/>
            <person name="Chain P.S."/>
        </authorList>
    </citation>
    <scope>NUCLEOTIDE SEQUENCE [LARGE SCALE GENOMIC DNA]</scope>
    <source>
        <strain evidence="3">ATCC 14581 / DSM 32 / JCM 2506 / NBRC 15308 / NCIMB 9376 / NCTC 10342 / NRRL B-14308 / VKM B-512</strain>
    </source>
</reference>
<evidence type="ECO:0000313" key="2">
    <source>
        <dbReference type="EMBL" id="AJI21321.1"/>
    </source>
</evidence>
<evidence type="ECO:0000313" key="3">
    <source>
        <dbReference type="Proteomes" id="UP000031829"/>
    </source>
</evidence>
<dbReference type="Gene3D" id="3.40.50.1820">
    <property type="entry name" value="alpha/beta hydrolase"/>
    <property type="match status" value="1"/>
</dbReference>
<dbReference type="EMBL" id="CP009920">
    <property type="protein sequence ID" value="AJI21321.1"/>
    <property type="molecule type" value="Genomic_DNA"/>
</dbReference>